<keyword evidence="6" id="KW-1185">Reference proteome</keyword>
<dbReference type="InterPro" id="IPR003313">
    <property type="entry name" value="AraC-bd"/>
</dbReference>
<dbReference type="Gene3D" id="2.60.120.10">
    <property type="entry name" value="Jelly Rolls"/>
    <property type="match status" value="1"/>
</dbReference>
<dbReference type="PROSITE" id="PS01124">
    <property type="entry name" value="HTH_ARAC_FAMILY_2"/>
    <property type="match status" value="1"/>
</dbReference>
<name>A0AB73T3V9_9FIRM</name>
<dbReference type="GO" id="GO:0043565">
    <property type="term" value="F:sequence-specific DNA binding"/>
    <property type="evidence" value="ECO:0007669"/>
    <property type="project" value="InterPro"/>
</dbReference>
<feature type="domain" description="HTH araC/xylS-type" evidence="4">
    <location>
        <begin position="173"/>
        <end position="271"/>
    </location>
</feature>
<evidence type="ECO:0000256" key="1">
    <source>
        <dbReference type="ARBA" id="ARBA00023015"/>
    </source>
</evidence>
<keyword evidence="1" id="KW-0805">Transcription regulation</keyword>
<dbReference type="SMART" id="SM00342">
    <property type="entry name" value="HTH_ARAC"/>
    <property type="match status" value="1"/>
</dbReference>
<keyword evidence="3" id="KW-0804">Transcription</keyword>
<accession>A0AB73T3V9</accession>
<keyword evidence="2" id="KW-0238">DNA-binding</keyword>
<proteinExistence type="predicted"/>
<dbReference type="InterPro" id="IPR037923">
    <property type="entry name" value="HTH-like"/>
</dbReference>
<reference evidence="5 6" key="1">
    <citation type="submission" date="2018-05" db="EMBL/GenBank/DDBJ databases">
        <authorList>
            <person name="Goeker M."/>
            <person name="Huntemann M."/>
            <person name="Clum A."/>
            <person name="Pillay M."/>
            <person name="Palaniappan K."/>
            <person name="Varghese N."/>
            <person name="Mikhailova N."/>
            <person name="Stamatis D."/>
            <person name="Reddy T."/>
            <person name="Daum C."/>
            <person name="Shapiro N."/>
            <person name="Ivanova N."/>
            <person name="Kyrpides N."/>
            <person name="Woyke T."/>
        </authorList>
    </citation>
    <scope>NUCLEOTIDE SEQUENCE [LARGE SCALE GENOMIC DNA]</scope>
    <source>
        <strain evidence="5 6">DSM 26524</strain>
    </source>
</reference>
<dbReference type="PANTHER" id="PTHR43280:SF2">
    <property type="entry name" value="HTH-TYPE TRANSCRIPTIONAL REGULATOR EXSA"/>
    <property type="match status" value="1"/>
</dbReference>
<dbReference type="Pfam" id="PF12833">
    <property type="entry name" value="HTH_18"/>
    <property type="match status" value="1"/>
</dbReference>
<evidence type="ECO:0000256" key="3">
    <source>
        <dbReference type="ARBA" id="ARBA00023163"/>
    </source>
</evidence>
<dbReference type="InterPro" id="IPR014710">
    <property type="entry name" value="RmlC-like_jellyroll"/>
</dbReference>
<dbReference type="InterPro" id="IPR009057">
    <property type="entry name" value="Homeodomain-like_sf"/>
</dbReference>
<dbReference type="SUPFAM" id="SSF46689">
    <property type="entry name" value="Homeodomain-like"/>
    <property type="match status" value="2"/>
</dbReference>
<dbReference type="InterPro" id="IPR018060">
    <property type="entry name" value="HTH_AraC"/>
</dbReference>
<evidence type="ECO:0000313" key="5">
    <source>
        <dbReference type="EMBL" id="PWJ75600.1"/>
    </source>
</evidence>
<dbReference type="Gene3D" id="1.10.10.60">
    <property type="entry name" value="Homeodomain-like"/>
    <property type="match status" value="2"/>
</dbReference>
<protein>
    <submittedName>
        <fullName evidence="5">AraC-like DNA-binding protein</fullName>
    </submittedName>
</protein>
<dbReference type="Pfam" id="PF02311">
    <property type="entry name" value="AraC_binding"/>
    <property type="match status" value="1"/>
</dbReference>
<gene>
    <name evidence="5" type="ORF">C7383_106170</name>
</gene>
<comment type="caution">
    <text evidence="5">The sequence shown here is derived from an EMBL/GenBank/DDBJ whole genome shotgun (WGS) entry which is preliminary data.</text>
</comment>
<sequence>MQKVRSNSYIYFQENLNEDFPVYYVLWTQKHTSLNDLHYHNCAEIGICLKGNGVFFIRDKVYPFHKNTVSFINEGQPHIAQSPDSNPSEWIFIFFQPEYWNLPELPKTHVLTNHKEYVTCVNMLVSELNRPDEPLARKSIEHLLSLLTIGFCRCQESNKGDQELLSQDFHLISPAISYISLHYTDEITVNKMAELCGFSTGHFSKLFRQSTGMTPKSYLDTVRITVSENYLTTTELPILEIAGLSGFGTLSSFNRLFQQCHHQSPREFRKQHR</sequence>
<evidence type="ECO:0000259" key="4">
    <source>
        <dbReference type="PROSITE" id="PS01124"/>
    </source>
</evidence>
<dbReference type="EMBL" id="QGGY01000006">
    <property type="protein sequence ID" value="PWJ75600.1"/>
    <property type="molecule type" value="Genomic_DNA"/>
</dbReference>
<dbReference type="SUPFAM" id="SSF51215">
    <property type="entry name" value="Regulatory protein AraC"/>
    <property type="match status" value="1"/>
</dbReference>
<dbReference type="PANTHER" id="PTHR43280">
    <property type="entry name" value="ARAC-FAMILY TRANSCRIPTIONAL REGULATOR"/>
    <property type="match status" value="1"/>
</dbReference>
<organism evidence="5 6">
    <name type="scientific">Murimonas intestini</name>
    <dbReference type="NCBI Taxonomy" id="1337051"/>
    <lineage>
        <taxon>Bacteria</taxon>
        <taxon>Bacillati</taxon>
        <taxon>Bacillota</taxon>
        <taxon>Clostridia</taxon>
        <taxon>Lachnospirales</taxon>
        <taxon>Lachnospiraceae</taxon>
        <taxon>Murimonas</taxon>
    </lineage>
</organism>
<dbReference type="RefSeq" id="WP_257497645.1">
    <property type="nucleotide sequence ID" value="NZ_JANKBI010000004.1"/>
</dbReference>
<dbReference type="GO" id="GO:0003700">
    <property type="term" value="F:DNA-binding transcription factor activity"/>
    <property type="evidence" value="ECO:0007669"/>
    <property type="project" value="InterPro"/>
</dbReference>
<dbReference type="AlphaFoldDB" id="A0AB73T3V9"/>
<evidence type="ECO:0000313" key="6">
    <source>
        <dbReference type="Proteomes" id="UP000245412"/>
    </source>
</evidence>
<dbReference type="Proteomes" id="UP000245412">
    <property type="component" value="Unassembled WGS sequence"/>
</dbReference>
<dbReference type="CDD" id="cd02208">
    <property type="entry name" value="cupin_RmlC-like"/>
    <property type="match status" value="1"/>
</dbReference>
<evidence type="ECO:0000256" key="2">
    <source>
        <dbReference type="ARBA" id="ARBA00023125"/>
    </source>
</evidence>